<reference evidence="4 5" key="1">
    <citation type="journal article" date="2004" name="Nature">
        <title>Genome evolution in yeasts.</title>
        <authorList>
            <consortium name="Genolevures"/>
            <person name="Dujon B."/>
            <person name="Sherman D."/>
            <person name="Fischer G."/>
            <person name="Durrens P."/>
            <person name="Casaregola S."/>
            <person name="Lafontaine I."/>
            <person name="de Montigny J."/>
            <person name="Marck C."/>
            <person name="Neuveglise C."/>
            <person name="Talla E."/>
            <person name="Goffard N."/>
            <person name="Frangeul L."/>
            <person name="Aigle M."/>
            <person name="Anthouard V."/>
            <person name="Babour A."/>
            <person name="Barbe V."/>
            <person name="Barnay S."/>
            <person name="Blanchin S."/>
            <person name="Beckerich J.M."/>
            <person name="Beyne E."/>
            <person name="Bleykasten C."/>
            <person name="Boisrame A."/>
            <person name="Boyer J."/>
            <person name="Cattolico L."/>
            <person name="Confanioleri F."/>
            <person name="de Daruvar A."/>
            <person name="Despons L."/>
            <person name="Fabre E."/>
            <person name="Fairhead C."/>
            <person name="Ferry-Dumazet H."/>
            <person name="Groppi A."/>
            <person name="Hantraye F."/>
            <person name="Hennequin C."/>
            <person name="Jauniaux N."/>
            <person name="Joyet P."/>
            <person name="Kachouri R."/>
            <person name="Kerrest A."/>
            <person name="Koszul R."/>
            <person name="Lemaire M."/>
            <person name="Lesur I."/>
            <person name="Ma L."/>
            <person name="Muller H."/>
            <person name="Nicaud J.M."/>
            <person name="Nikolski M."/>
            <person name="Oztas S."/>
            <person name="Ozier-Kalogeropoulos O."/>
            <person name="Pellenz S."/>
            <person name="Potier S."/>
            <person name="Richard G.F."/>
            <person name="Straub M.L."/>
            <person name="Suleau A."/>
            <person name="Swennene D."/>
            <person name="Tekaia F."/>
            <person name="Wesolowski-Louvel M."/>
            <person name="Westhof E."/>
            <person name="Wirth B."/>
            <person name="Zeniou-Meyer M."/>
            <person name="Zivanovic I."/>
            <person name="Bolotin-Fukuhara M."/>
            <person name="Thierry A."/>
            <person name="Bouchier C."/>
            <person name="Caudron B."/>
            <person name="Scarpelli C."/>
            <person name="Gaillardin C."/>
            <person name="Weissenbach J."/>
            <person name="Wincker P."/>
            <person name="Souciet J.L."/>
        </authorList>
    </citation>
    <scope>NUCLEOTIDE SEQUENCE [LARGE SCALE GENOMIC DNA]</scope>
    <source>
        <strain evidence="5">ATCC 8585 / CBS 2359 / DSM 70799 / NBRC 1267 / NRRL Y-1140 / WM37</strain>
    </source>
</reference>
<name>Q6CWH1_KLULA</name>
<dbReference type="HOGENOM" id="CLU_092544_0_0_1"/>
<protein>
    <submittedName>
        <fullName evidence="4">KLLA0B04158p</fullName>
    </submittedName>
</protein>
<dbReference type="OMA" id="TYNDVHN"/>
<gene>
    <name evidence="4" type="ORF">KLLA0_B04158g</name>
</gene>
<evidence type="ECO:0000313" key="4">
    <source>
        <dbReference type="EMBL" id="CAH02111.1"/>
    </source>
</evidence>
<dbReference type="eggNOG" id="ENOG502QRN9">
    <property type="taxonomic scope" value="Eukaryota"/>
</dbReference>
<dbReference type="AlphaFoldDB" id="Q6CWH1"/>
<dbReference type="Proteomes" id="UP000000598">
    <property type="component" value="Chromosome B"/>
</dbReference>
<evidence type="ECO:0000256" key="2">
    <source>
        <dbReference type="ARBA" id="ARBA00022679"/>
    </source>
</evidence>
<evidence type="ECO:0000256" key="1">
    <source>
        <dbReference type="ARBA" id="ARBA00022676"/>
    </source>
</evidence>
<dbReference type="PANTHER" id="PTHR43363">
    <property type="entry name" value="HYPOXANTHINE PHOSPHORIBOSYLTRANSFERASE"/>
    <property type="match status" value="1"/>
</dbReference>
<dbReference type="GO" id="GO:0032263">
    <property type="term" value="P:GMP salvage"/>
    <property type="evidence" value="ECO:0007669"/>
    <property type="project" value="TreeGrafter"/>
</dbReference>
<dbReference type="CDD" id="cd06223">
    <property type="entry name" value="PRTases_typeI"/>
    <property type="match status" value="1"/>
</dbReference>
<dbReference type="GO" id="GO:0004422">
    <property type="term" value="F:hypoxanthine phosphoribosyltransferase activity"/>
    <property type="evidence" value="ECO:0007669"/>
    <property type="project" value="TreeGrafter"/>
</dbReference>
<dbReference type="InterPro" id="IPR000836">
    <property type="entry name" value="PRTase_dom"/>
</dbReference>
<dbReference type="GO" id="GO:0005737">
    <property type="term" value="C:cytoplasm"/>
    <property type="evidence" value="ECO:0007669"/>
    <property type="project" value="TreeGrafter"/>
</dbReference>
<dbReference type="EMBL" id="CR382122">
    <property type="protein sequence ID" value="CAH02111.1"/>
    <property type="molecule type" value="Genomic_DNA"/>
</dbReference>
<dbReference type="KEGG" id="kla:KLLA0_B04158g"/>
<keyword evidence="2" id="KW-0808">Transferase</keyword>
<evidence type="ECO:0000313" key="5">
    <source>
        <dbReference type="Proteomes" id="UP000000598"/>
    </source>
</evidence>
<dbReference type="PaxDb" id="284590-Q6CWH1"/>
<dbReference type="InterPro" id="IPR029057">
    <property type="entry name" value="PRTase-like"/>
</dbReference>
<dbReference type="GO" id="GO:0046100">
    <property type="term" value="P:hypoxanthine metabolic process"/>
    <property type="evidence" value="ECO:0007669"/>
    <property type="project" value="TreeGrafter"/>
</dbReference>
<sequence>MSQEDSGADTSKMYISYNNIHKLCQDVAKTIMNKGERPDVIIAITGGGMIPARIIRSFLKSKGQKNIPIQAIGLSLYEDLGLDEQVETIGKEVIRTQWLDFGALDKHFDSLIGKRILIVDEVDDTRTTLHYALTELEKEVHEQQVKLNRLSEETTFSIFVLHNKDKPKKVELPKELFDNERYIAAVTVPDKWLCYPWEAIDIEEHTKFAIQQGNN</sequence>
<dbReference type="Gene3D" id="3.40.50.2020">
    <property type="match status" value="1"/>
</dbReference>
<dbReference type="FunFam" id="3.40.50.2020:FF:000033">
    <property type="entry name" value="Xanthine phosphoribosyltransferase 1"/>
    <property type="match status" value="1"/>
</dbReference>
<evidence type="ECO:0000259" key="3">
    <source>
        <dbReference type="Pfam" id="PF00156"/>
    </source>
</evidence>
<dbReference type="Pfam" id="PF00156">
    <property type="entry name" value="Pribosyltran"/>
    <property type="match status" value="1"/>
</dbReference>
<dbReference type="GO" id="GO:0032265">
    <property type="term" value="P:XMP salvage"/>
    <property type="evidence" value="ECO:0007669"/>
    <property type="project" value="TreeGrafter"/>
</dbReference>
<dbReference type="SUPFAM" id="SSF53271">
    <property type="entry name" value="PRTase-like"/>
    <property type="match status" value="1"/>
</dbReference>
<feature type="domain" description="Phosphoribosyltransferase" evidence="3">
    <location>
        <begin position="17"/>
        <end position="142"/>
    </location>
</feature>
<dbReference type="InParanoid" id="Q6CWH1"/>
<organism evidence="4 5">
    <name type="scientific">Kluyveromyces lactis (strain ATCC 8585 / CBS 2359 / DSM 70799 / NBRC 1267 / NRRL Y-1140 / WM37)</name>
    <name type="common">Yeast</name>
    <name type="synonym">Candida sphaerica</name>
    <dbReference type="NCBI Taxonomy" id="284590"/>
    <lineage>
        <taxon>Eukaryota</taxon>
        <taxon>Fungi</taxon>
        <taxon>Dikarya</taxon>
        <taxon>Ascomycota</taxon>
        <taxon>Saccharomycotina</taxon>
        <taxon>Saccharomycetes</taxon>
        <taxon>Saccharomycetales</taxon>
        <taxon>Saccharomycetaceae</taxon>
        <taxon>Kluyveromyces</taxon>
    </lineage>
</organism>
<accession>Q6CWH1</accession>
<dbReference type="PANTHER" id="PTHR43363:SF4">
    <property type="entry name" value="XANTHINE PHOSPHORIBOSYLTRANSFERASE 1"/>
    <property type="match status" value="1"/>
</dbReference>
<dbReference type="FunCoup" id="Q6CWH1">
    <property type="interactions" value="51"/>
</dbReference>
<proteinExistence type="predicted"/>
<dbReference type="STRING" id="284590.Q6CWH1"/>
<keyword evidence="5" id="KW-1185">Reference proteome</keyword>
<dbReference type="GO" id="GO:0032264">
    <property type="term" value="P:IMP salvage"/>
    <property type="evidence" value="ECO:0007669"/>
    <property type="project" value="TreeGrafter"/>
</dbReference>
<keyword evidence="1" id="KW-0328">Glycosyltransferase</keyword>